<sequence length="573" mass="64136">MESNETGNTEITFSRLDQEEFFPQGTLPWPSAQIARMPHRWFKVLLVVLCFALLCGLIALGVLYVEKNNMADSLEARNRNLSASMFSLQQELAANGLCGCILDKRHCDPMSLGATLVIIKSEQKQSFLLANIRETHWIGLSDLETEGQWHWVDDTPISPTEIQFWHTRPNGEHEPDNWTGGGDPTGEDCAAMGYSETPSWAREKSTIVTHRMTRLLLAVLCLILLCGLTALGVLYVEKSNMLGSLKAQNSSASLFSLEPQMAEKHTKMSDFLKAQNRNLSASLASVLQKLAEKNSIVDSLEAQNRNITVSLSSVEQKLTKEISVSNSLEDQNRNLSASLSSLQQKLAEKNSIVDSLEGQNRNITVSLSSVEQKLTKEISVANSLEDQNRNLSASLSSLQQNLAEKNSIVDSLEGQNRNITVSLSSVEQKLTKEISVSNSLEDQNRNLSASLSSLQQKLAEAERQLHELQTNHSDLLKTLLSYKESRGYRECGSGWRKYMGQCYFFSTQKLNWMQSCDFCMSKGAKLVIIDLEQEQTFLSSIISETHWIGLSDLRTEGQWHWVDDIPLSQTKHQ</sequence>
<dbReference type="GO" id="GO:0030246">
    <property type="term" value="F:carbohydrate binding"/>
    <property type="evidence" value="ECO:0007669"/>
    <property type="project" value="UniProtKB-KW"/>
</dbReference>
<dbReference type="SUPFAM" id="SSF57997">
    <property type="entry name" value="Tropomyosin"/>
    <property type="match status" value="1"/>
</dbReference>
<keyword evidence="5" id="KW-1133">Transmembrane helix</keyword>
<keyword evidence="5" id="KW-0812">Transmembrane</keyword>
<dbReference type="InterPro" id="IPR001304">
    <property type="entry name" value="C-type_lectin-like"/>
</dbReference>
<proteinExistence type="predicted"/>
<feature type="domain" description="C-type lectin" evidence="6">
    <location>
        <begin position="498"/>
        <end position="568"/>
    </location>
</feature>
<evidence type="ECO:0000313" key="8">
    <source>
        <dbReference type="Proteomes" id="UP001044222"/>
    </source>
</evidence>
<evidence type="ECO:0000259" key="6">
    <source>
        <dbReference type="PROSITE" id="PS50041"/>
    </source>
</evidence>
<dbReference type="Gene3D" id="1.20.5.340">
    <property type="match status" value="2"/>
</dbReference>
<gene>
    <name evidence="7" type="ORF">ANANG_G00065440</name>
</gene>
<dbReference type="InterPro" id="IPR016186">
    <property type="entry name" value="C-type_lectin-like/link_sf"/>
</dbReference>
<evidence type="ECO:0000256" key="5">
    <source>
        <dbReference type="SAM" id="Phobius"/>
    </source>
</evidence>
<keyword evidence="4" id="KW-0175">Coiled coil</keyword>
<reference evidence="7" key="1">
    <citation type="submission" date="2021-01" db="EMBL/GenBank/DDBJ databases">
        <title>A chromosome-scale assembly of European eel, Anguilla anguilla.</title>
        <authorList>
            <person name="Henkel C."/>
            <person name="Jong-Raadsen S.A."/>
            <person name="Dufour S."/>
            <person name="Weltzien F.-A."/>
            <person name="Palstra A.P."/>
            <person name="Pelster B."/>
            <person name="Spaink H.P."/>
            <person name="Van Den Thillart G.E."/>
            <person name="Jansen H."/>
            <person name="Zahm M."/>
            <person name="Klopp C."/>
            <person name="Cedric C."/>
            <person name="Louis A."/>
            <person name="Berthelot C."/>
            <person name="Parey E."/>
            <person name="Roest Crollius H."/>
            <person name="Montfort J."/>
            <person name="Robinson-Rechavi M."/>
            <person name="Bucao C."/>
            <person name="Bouchez O."/>
            <person name="Gislard M."/>
            <person name="Lluch J."/>
            <person name="Milhes M."/>
            <person name="Lampietro C."/>
            <person name="Lopez Roques C."/>
            <person name="Donnadieu C."/>
            <person name="Braasch I."/>
            <person name="Desvignes T."/>
            <person name="Postlethwait J."/>
            <person name="Bobe J."/>
            <person name="Guiguen Y."/>
            <person name="Dirks R."/>
        </authorList>
    </citation>
    <scope>NUCLEOTIDE SEQUENCE</scope>
    <source>
        <strain evidence="7">Tag_6206</strain>
        <tissue evidence="7">Liver</tissue>
    </source>
</reference>
<dbReference type="EMBL" id="JAFIRN010000003">
    <property type="protein sequence ID" value="KAG5852706.1"/>
    <property type="molecule type" value="Genomic_DNA"/>
</dbReference>
<evidence type="ECO:0000256" key="1">
    <source>
        <dbReference type="ARBA" id="ARBA00022734"/>
    </source>
</evidence>
<evidence type="ECO:0000256" key="2">
    <source>
        <dbReference type="ARBA" id="ARBA00023157"/>
    </source>
</evidence>
<dbReference type="PANTHER" id="PTHR46490">
    <property type="entry name" value="C-TYPE LECTIN DOMAIN FAMILY 12 MEMBER A-RELATED"/>
    <property type="match status" value="1"/>
</dbReference>
<accession>A0A9D3MPL4</accession>
<dbReference type="PANTHER" id="PTHR46490:SF6">
    <property type="entry name" value="ASIALOGLYCOPROTEIN RECEPTOR 1-LIKE-RELATED"/>
    <property type="match status" value="1"/>
</dbReference>
<keyword evidence="5" id="KW-0472">Membrane</keyword>
<dbReference type="AlphaFoldDB" id="A0A9D3MPL4"/>
<name>A0A9D3MPL4_ANGAN</name>
<comment type="caution">
    <text evidence="7">The sequence shown here is derived from an EMBL/GenBank/DDBJ whole genome shotgun (WGS) entry which is preliminary data.</text>
</comment>
<feature type="transmembrane region" description="Helical" evidence="5">
    <location>
        <begin position="44"/>
        <end position="65"/>
    </location>
</feature>
<feature type="transmembrane region" description="Helical" evidence="5">
    <location>
        <begin position="215"/>
        <end position="236"/>
    </location>
</feature>
<evidence type="ECO:0000256" key="3">
    <source>
        <dbReference type="ARBA" id="ARBA00023180"/>
    </source>
</evidence>
<evidence type="ECO:0000256" key="4">
    <source>
        <dbReference type="SAM" id="Coils"/>
    </source>
</evidence>
<keyword evidence="8" id="KW-1185">Reference proteome</keyword>
<protein>
    <recommendedName>
        <fullName evidence="6">C-type lectin domain-containing protein</fullName>
    </recommendedName>
</protein>
<feature type="coiled-coil region" evidence="4">
    <location>
        <begin position="283"/>
        <end position="478"/>
    </location>
</feature>
<dbReference type="Pfam" id="PF00059">
    <property type="entry name" value="Lectin_C"/>
    <property type="match status" value="2"/>
</dbReference>
<dbReference type="SMART" id="SM00034">
    <property type="entry name" value="CLECT"/>
    <property type="match status" value="2"/>
</dbReference>
<dbReference type="SUPFAM" id="SSF56436">
    <property type="entry name" value="C-type lectin-like"/>
    <property type="match status" value="2"/>
</dbReference>
<dbReference type="InterPro" id="IPR016187">
    <property type="entry name" value="CTDL_fold"/>
</dbReference>
<keyword evidence="3" id="KW-0325">Glycoprotein</keyword>
<dbReference type="Gene3D" id="3.10.100.10">
    <property type="entry name" value="Mannose-Binding Protein A, subunit A"/>
    <property type="match status" value="2"/>
</dbReference>
<feature type="domain" description="C-type lectin" evidence="6">
    <location>
        <begin position="107"/>
        <end position="200"/>
    </location>
</feature>
<dbReference type="Proteomes" id="UP001044222">
    <property type="component" value="Unassembled WGS sequence"/>
</dbReference>
<keyword evidence="2" id="KW-1015">Disulfide bond</keyword>
<dbReference type="InterPro" id="IPR052309">
    <property type="entry name" value="C-type_Lectin_Domain_Fam1"/>
</dbReference>
<organism evidence="7 8">
    <name type="scientific">Anguilla anguilla</name>
    <name type="common">European freshwater eel</name>
    <name type="synonym">Muraena anguilla</name>
    <dbReference type="NCBI Taxonomy" id="7936"/>
    <lineage>
        <taxon>Eukaryota</taxon>
        <taxon>Metazoa</taxon>
        <taxon>Chordata</taxon>
        <taxon>Craniata</taxon>
        <taxon>Vertebrata</taxon>
        <taxon>Euteleostomi</taxon>
        <taxon>Actinopterygii</taxon>
        <taxon>Neopterygii</taxon>
        <taxon>Teleostei</taxon>
        <taxon>Anguilliformes</taxon>
        <taxon>Anguillidae</taxon>
        <taxon>Anguilla</taxon>
    </lineage>
</organism>
<dbReference type="PROSITE" id="PS50041">
    <property type="entry name" value="C_TYPE_LECTIN_2"/>
    <property type="match status" value="2"/>
</dbReference>
<keyword evidence="1" id="KW-0430">Lectin</keyword>
<evidence type="ECO:0000313" key="7">
    <source>
        <dbReference type="EMBL" id="KAG5852706.1"/>
    </source>
</evidence>